<accession>A0ABQ7BPD7</accession>
<name>A0ABQ7BPD7_BRACR</name>
<comment type="caution">
    <text evidence="1">The sequence shown here is derived from an EMBL/GenBank/DDBJ whole genome shotgun (WGS) entry which is preliminary data.</text>
</comment>
<sequence length="84" mass="10134">MGSLCCDLKLDHHAVEAQAWITDICRESFCLVPLPIEFACNWWWWRRWDDQVLEHSHWSLLELSKHRIPSVFFVVVEQERKRVA</sequence>
<evidence type="ECO:0000313" key="1">
    <source>
        <dbReference type="EMBL" id="KAF3534448.1"/>
    </source>
</evidence>
<dbReference type="EMBL" id="QGKV02001507">
    <property type="protein sequence ID" value="KAF3534448.1"/>
    <property type="molecule type" value="Genomic_DNA"/>
</dbReference>
<gene>
    <name evidence="1" type="ORF">DY000_02039767</name>
</gene>
<proteinExistence type="predicted"/>
<evidence type="ECO:0000313" key="2">
    <source>
        <dbReference type="Proteomes" id="UP000266723"/>
    </source>
</evidence>
<dbReference type="Proteomes" id="UP000266723">
    <property type="component" value="Unassembled WGS sequence"/>
</dbReference>
<organism evidence="1 2">
    <name type="scientific">Brassica cretica</name>
    <name type="common">Mustard</name>
    <dbReference type="NCBI Taxonomy" id="69181"/>
    <lineage>
        <taxon>Eukaryota</taxon>
        <taxon>Viridiplantae</taxon>
        <taxon>Streptophyta</taxon>
        <taxon>Embryophyta</taxon>
        <taxon>Tracheophyta</taxon>
        <taxon>Spermatophyta</taxon>
        <taxon>Magnoliopsida</taxon>
        <taxon>eudicotyledons</taxon>
        <taxon>Gunneridae</taxon>
        <taxon>Pentapetalae</taxon>
        <taxon>rosids</taxon>
        <taxon>malvids</taxon>
        <taxon>Brassicales</taxon>
        <taxon>Brassicaceae</taxon>
        <taxon>Brassiceae</taxon>
        <taxon>Brassica</taxon>
    </lineage>
</organism>
<reference evidence="1 2" key="1">
    <citation type="journal article" date="2020" name="BMC Genomics">
        <title>Intraspecific diversification of the crop wild relative Brassica cretica Lam. using demographic model selection.</title>
        <authorList>
            <person name="Kioukis A."/>
            <person name="Michalopoulou V.A."/>
            <person name="Briers L."/>
            <person name="Pirintsos S."/>
            <person name="Studholme D.J."/>
            <person name="Pavlidis P."/>
            <person name="Sarris P.F."/>
        </authorList>
    </citation>
    <scope>NUCLEOTIDE SEQUENCE [LARGE SCALE GENOMIC DNA]</scope>
    <source>
        <strain evidence="2">cv. PFS-1207/04</strain>
    </source>
</reference>
<protein>
    <submittedName>
        <fullName evidence="1">Uncharacterized protein</fullName>
    </submittedName>
</protein>
<keyword evidence="2" id="KW-1185">Reference proteome</keyword>